<accession>A0A2P6U249</accession>
<name>A0A2P6U249_CHLSO</name>
<sequence length="356" mass="36415">MASPKKLKGASGAAVAVHGGPNASSDAGAAHVGKHRLFSTAMALELQQGVAPEAPAAGAALPKAHPKAPCHAAQALPLEPPPLIEVGSGGLLGEAVPAAVAGAQPAATQQAACAYPEPAGGSAAAPVAGQGVAAAAGEGLAAAAPAAAADAADPAAALLPGLDSDLSLLSVSAGGQLSEEERPAAPEPWPEFSSSAQPYEPHPLAVPLDKDVKQWLEQYTRVPLIWWQCAICTVLVVLASGHFRGALGCAHHLLLFYNLAAIAVWAEQAYPEVRTAAQELALIAACLNGLSMQHPDAWDESEAAANALRWQLQRKLVEAYELLEGMLDDLPTKSLDSMQQNVAFPDLSQMLLYAKP</sequence>
<gene>
    <name evidence="2" type="ORF">C2E21_0902</name>
</gene>
<evidence type="ECO:0000313" key="2">
    <source>
        <dbReference type="EMBL" id="PRW60382.1"/>
    </source>
</evidence>
<keyword evidence="3" id="KW-1185">Reference proteome</keyword>
<reference evidence="2 3" key="1">
    <citation type="journal article" date="2018" name="Plant J.">
        <title>Genome sequences of Chlorella sorokiniana UTEX 1602 and Micractinium conductrix SAG 241.80: implications to maltose excretion by a green alga.</title>
        <authorList>
            <person name="Arriola M.B."/>
            <person name="Velmurugan N."/>
            <person name="Zhang Y."/>
            <person name="Plunkett M.H."/>
            <person name="Hondzo H."/>
            <person name="Barney B.M."/>
        </authorList>
    </citation>
    <scope>NUCLEOTIDE SEQUENCE [LARGE SCALE GENOMIC DNA]</scope>
    <source>
        <strain evidence="3">UTEX 1602</strain>
    </source>
</reference>
<protein>
    <submittedName>
        <fullName evidence="2">Uncharacterized protein</fullName>
    </submittedName>
</protein>
<dbReference type="EMBL" id="LHPG02000002">
    <property type="protein sequence ID" value="PRW60382.1"/>
    <property type="molecule type" value="Genomic_DNA"/>
</dbReference>
<comment type="caution">
    <text evidence="2">The sequence shown here is derived from an EMBL/GenBank/DDBJ whole genome shotgun (WGS) entry which is preliminary data.</text>
</comment>
<evidence type="ECO:0000256" key="1">
    <source>
        <dbReference type="SAM" id="MobiDB-lite"/>
    </source>
</evidence>
<feature type="compositionally biased region" description="Low complexity" evidence="1">
    <location>
        <begin position="9"/>
        <end position="20"/>
    </location>
</feature>
<feature type="region of interest" description="Disordered" evidence="1">
    <location>
        <begin position="177"/>
        <end position="196"/>
    </location>
</feature>
<proteinExistence type="predicted"/>
<dbReference type="AlphaFoldDB" id="A0A2P6U249"/>
<feature type="region of interest" description="Disordered" evidence="1">
    <location>
        <begin position="1"/>
        <end position="30"/>
    </location>
</feature>
<dbReference type="Proteomes" id="UP000239899">
    <property type="component" value="Unassembled WGS sequence"/>
</dbReference>
<evidence type="ECO:0000313" key="3">
    <source>
        <dbReference type="Proteomes" id="UP000239899"/>
    </source>
</evidence>
<organism evidence="2 3">
    <name type="scientific">Chlorella sorokiniana</name>
    <name type="common">Freshwater green alga</name>
    <dbReference type="NCBI Taxonomy" id="3076"/>
    <lineage>
        <taxon>Eukaryota</taxon>
        <taxon>Viridiplantae</taxon>
        <taxon>Chlorophyta</taxon>
        <taxon>core chlorophytes</taxon>
        <taxon>Trebouxiophyceae</taxon>
        <taxon>Chlorellales</taxon>
        <taxon>Chlorellaceae</taxon>
        <taxon>Chlorella clade</taxon>
        <taxon>Chlorella</taxon>
    </lineage>
</organism>